<evidence type="ECO:0000313" key="1">
    <source>
        <dbReference type="EMBL" id="SMD10379.1"/>
    </source>
</evidence>
<dbReference type="EMBL" id="FWYB01000013">
    <property type="protein sequence ID" value="SMD10379.1"/>
    <property type="molecule type" value="Genomic_DNA"/>
</dbReference>
<evidence type="ECO:0000313" key="2">
    <source>
        <dbReference type="Proteomes" id="UP000192678"/>
    </source>
</evidence>
<dbReference type="RefSeq" id="WP_084291227.1">
    <property type="nucleotide sequence ID" value="NZ_FWYB01000013.1"/>
</dbReference>
<reference evidence="1 2" key="1">
    <citation type="submission" date="2017-04" db="EMBL/GenBank/DDBJ databases">
        <authorList>
            <person name="Afonso C.L."/>
            <person name="Miller P.J."/>
            <person name="Scott M.A."/>
            <person name="Spackman E."/>
            <person name="Goraichik I."/>
            <person name="Dimitrov K.M."/>
            <person name="Suarez D.L."/>
            <person name="Swayne D.E."/>
        </authorList>
    </citation>
    <scope>NUCLEOTIDE SEQUENCE [LARGE SCALE GENOMIC DNA]</scope>
    <source>
        <strain evidence="1 2">DSM 19625</strain>
    </source>
</reference>
<protein>
    <submittedName>
        <fullName evidence="1">Uncharacterized protein</fullName>
    </submittedName>
</protein>
<dbReference type="AlphaFoldDB" id="A0A1W2EKX3"/>
<accession>A0A1W2EKX3</accession>
<proteinExistence type="predicted"/>
<keyword evidence="2" id="KW-1185">Reference proteome</keyword>
<sequence length="76" mass="8674">MSLPMRINFDEKDYTYIIITKGITKETSLIQINLDGKEYQLACNSKGDWDAVDATVSDHPGLLKAIGRNIKLRYRL</sequence>
<gene>
    <name evidence="1" type="ORF">SAMN04488101_11388</name>
</gene>
<dbReference type="Proteomes" id="UP000192678">
    <property type="component" value="Unassembled WGS sequence"/>
</dbReference>
<organism evidence="1 2">
    <name type="scientific">Pedobacter nyackensis</name>
    <dbReference type="NCBI Taxonomy" id="475255"/>
    <lineage>
        <taxon>Bacteria</taxon>
        <taxon>Pseudomonadati</taxon>
        <taxon>Bacteroidota</taxon>
        <taxon>Sphingobacteriia</taxon>
        <taxon>Sphingobacteriales</taxon>
        <taxon>Sphingobacteriaceae</taxon>
        <taxon>Pedobacter</taxon>
    </lineage>
</organism>
<name>A0A1W2EKX3_9SPHI</name>
<dbReference type="OrthoDB" id="798105at2"/>